<dbReference type="SUPFAM" id="SSF48317">
    <property type="entry name" value="Acid phosphatase/Vanadium-dependent haloperoxidase"/>
    <property type="match status" value="1"/>
</dbReference>
<dbReference type="InterPro" id="IPR036938">
    <property type="entry name" value="PAP2/HPO_sf"/>
</dbReference>
<proteinExistence type="predicted"/>
<dbReference type="CDD" id="cd01610">
    <property type="entry name" value="PAP2_like"/>
    <property type="match status" value="1"/>
</dbReference>
<evidence type="ECO:0000256" key="6">
    <source>
        <dbReference type="ARBA" id="ARBA00023136"/>
    </source>
</evidence>
<keyword evidence="6" id="KW-0472">Membrane</keyword>
<keyword evidence="9" id="KW-1185">Reference proteome</keyword>
<evidence type="ECO:0000256" key="2">
    <source>
        <dbReference type="ARBA" id="ARBA00022475"/>
    </source>
</evidence>
<keyword evidence="2" id="KW-1003">Cell membrane</keyword>
<comment type="subcellular location">
    <subcellularLocation>
        <location evidence="1">Cell membrane</location>
        <topology evidence="1">Multi-pass membrane protein</topology>
    </subcellularLocation>
</comment>
<dbReference type="GO" id="GO:0016787">
    <property type="term" value="F:hydrolase activity"/>
    <property type="evidence" value="ECO:0007669"/>
    <property type="project" value="UniProtKB-KW"/>
</dbReference>
<evidence type="ECO:0000256" key="5">
    <source>
        <dbReference type="ARBA" id="ARBA00022989"/>
    </source>
</evidence>
<sequence length="210" mass="21610">MGTGQEWQGGLRRIGPPRVVPATAQVPVYSRHPMTAPSAALTRFDHAVLRSTRRTLGGTPAVPVARGLSHFGEHALGWLALGAAGWATGRRRDEWVSGMVGVVAAHAAGVAVKRVVRRVRPSLEDVPPLVGTPSRLSFPSAHSCSTAAAAVGFGPMVGGPPMAAVTVVMLVSRVLLGVHYPSDVVSGAALGAGVATVVRRRTTGDAGRKA</sequence>
<dbReference type="Proteomes" id="UP000219435">
    <property type="component" value="Unassembled WGS sequence"/>
</dbReference>
<evidence type="ECO:0000313" key="8">
    <source>
        <dbReference type="EMBL" id="SOC48935.1"/>
    </source>
</evidence>
<evidence type="ECO:0000256" key="1">
    <source>
        <dbReference type="ARBA" id="ARBA00004651"/>
    </source>
</evidence>
<dbReference type="Pfam" id="PF01569">
    <property type="entry name" value="PAP2"/>
    <property type="match status" value="1"/>
</dbReference>
<dbReference type="AlphaFoldDB" id="A0A285V467"/>
<name>A0A285V467_9ACTN</name>
<dbReference type="EMBL" id="OBQI01000002">
    <property type="protein sequence ID" value="SOC48935.1"/>
    <property type="molecule type" value="Genomic_DNA"/>
</dbReference>
<keyword evidence="4" id="KW-0378">Hydrolase</keyword>
<evidence type="ECO:0000256" key="4">
    <source>
        <dbReference type="ARBA" id="ARBA00022801"/>
    </source>
</evidence>
<accession>A0A285V467</accession>
<keyword evidence="5" id="KW-1133">Transmembrane helix</keyword>
<feature type="domain" description="Phosphatidic acid phosphatase type 2/haloperoxidase" evidence="7">
    <location>
        <begin position="97"/>
        <end position="199"/>
    </location>
</feature>
<dbReference type="Gene3D" id="1.20.144.10">
    <property type="entry name" value="Phosphatidic acid phosphatase type 2/haloperoxidase"/>
    <property type="match status" value="1"/>
</dbReference>
<keyword evidence="3" id="KW-0812">Transmembrane</keyword>
<gene>
    <name evidence="8" type="ORF">SAMN05660748_1648</name>
</gene>
<organism evidence="8 9">
    <name type="scientific">Blastococcus aggregatus</name>
    <dbReference type="NCBI Taxonomy" id="38502"/>
    <lineage>
        <taxon>Bacteria</taxon>
        <taxon>Bacillati</taxon>
        <taxon>Actinomycetota</taxon>
        <taxon>Actinomycetes</taxon>
        <taxon>Geodermatophilales</taxon>
        <taxon>Geodermatophilaceae</taxon>
        <taxon>Blastococcus</taxon>
    </lineage>
</organism>
<dbReference type="InterPro" id="IPR000326">
    <property type="entry name" value="PAP2/HPO"/>
</dbReference>
<evidence type="ECO:0000313" key="9">
    <source>
        <dbReference type="Proteomes" id="UP000219435"/>
    </source>
</evidence>
<evidence type="ECO:0000259" key="7">
    <source>
        <dbReference type="SMART" id="SM00014"/>
    </source>
</evidence>
<evidence type="ECO:0000256" key="3">
    <source>
        <dbReference type="ARBA" id="ARBA00022692"/>
    </source>
</evidence>
<dbReference type="GO" id="GO:0005886">
    <property type="term" value="C:plasma membrane"/>
    <property type="evidence" value="ECO:0007669"/>
    <property type="project" value="UniProtKB-SubCell"/>
</dbReference>
<dbReference type="PANTHER" id="PTHR14969:SF62">
    <property type="entry name" value="DECAPRENYLPHOSPHORYL-5-PHOSPHORIBOSE PHOSPHATASE RV3807C-RELATED"/>
    <property type="match status" value="1"/>
</dbReference>
<dbReference type="SMART" id="SM00014">
    <property type="entry name" value="acidPPc"/>
    <property type="match status" value="1"/>
</dbReference>
<dbReference type="PANTHER" id="PTHR14969">
    <property type="entry name" value="SPHINGOSINE-1-PHOSPHATE PHOSPHOHYDROLASE"/>
    <property type="match status" value="1"/>
</dbReference>
<reference evidence="9" key="1">
    <citation type="submission" date="2017-08" db="EMBL/GenBank/DDBJ databases">
        <authorList>
            <person name="Varghese N."/>
            <person name="Submissions S."/>
        </authorList>
    </citation>
    <scope>NUCLEOTIDE SEQUENCE [LARGE SCALE GENOMIC DNA]</scope>
    <source>
        <strain evidence="9">DSM 4725</strain>
    </source>
</reference>
<protein>
    <submittedName>
        <fullName evidence="8">5'-phosphoribosyl-monophospho-decaprenol phosphatase</fullName>
    </submittedName>
</protein>